<sequence length="204" mass="23546">MCHLMLAWFTRGKRRVKHRNTKKEKMKKRYREEDEKDAEEETSFATNENTARDREFGVEEREKAVPCVLDYLSDTYPQCAKWGSGQEKSATLWISKNSLLSLALPYMLIGLPESHCGDILIWNGRSDKYSSKTGRERKREHGNDGGAEVQLMENNKFQESKRRAIESASIGMNERPFADVLRACRSLIACYVLVLLLFEICEAQ</sequence>
<dbReference type="Proteomes" id="UP000242913">
    <property type="component" value="Unassembled WGS sequence"/>
</dbReference>
<protein>
    <submittedName>
        <fullName evidence="4">Transmembrane protein</fullName>
    </submittedName>
</protein>
<feature type="region of interest" description="Disordered" evidence="1">
    <location>
        <begin position="18"/>
        <end position="57"/>
    </location>
</feature>
<dbReference type="EMBL" id="KZ269984">
    <property type="protein sequence ID" value="OZC10783.1"/>
    <property type="molecule type" value="Genomic_DNA"/>
</dbReference>
<reference evidence="2 3" key="1">
    <citation type="submission" date="2015-12" db="EMBL/GenBank/DDBJ databases">
        <title>Draft genome of the nematode, Onchocerca flexuosa.</title>
        <authorList>
            <person name="Mitreva M."/>
        </authorList>
    </citation>
    <scope>NUCLEOTIDE SEQUENCE [LARGE SCALE GENOMIC DNA]</scope>
    <source>
        <strain evidence="2">Red Deer</strain>
    </source>
</reference>
<evidence type="ECO:0000313" key="4">
    <source>
        <dbReference type="WBParaSite" id="OFLC_0001295401-mRNA-1"/>
    </source>
</evidence>
<name>A0A183HZP1_9BILA</name>
<reference evidence="4" key="2">
    <citation type="submission" date="2016-06" db="UniProtKB">
        <authorList>
            <consortium name="WormBaseParasite"/>
        </authorList>
    </citation>
    <scope>IDENTIFICATION</scope>
</reference>
<accession>A0A183HZP1</accession>
<evidence type="ECO:0000313" key="3">
    <source>
        <dbReference type="Proteomes" id="UP000242913"/>
    </source>
</evidence>
<keyword evidence="3" id="KW-1185">Reference proteome</keyword>
<gene>
    <name evidence="2" type="ORF">X798_02206</name>
</gene>
<evidence type="ECO:0000313" key="2">
    <source>
        <dbReference type="EMBL" id="OZC10783.1"/>
    </source>
</evidence>
<dbReference type="AlphaFoldDB" id="A0A183HZP1"/>
<dbReference type="WBParaSite" id="OFLC_0001295401-mRNA-1">
    <property type="protein sequence ID" value="OFLC_0001295401-mRNA-1"/>
    <property type="gene ID" value="OFLC_0001295401"/>
</dbReference>
<organism evidence="4">
    <name type="scientific">Onchocerca flexuosa</name>
    <dbReference type="NCBI Taxonomy" id="387005"/>
    <lineage>
        <taxon>Eukaryota</taxon>
        <taxon>Metazoa</taxon>
        <taxon>Ecdysozoa</taxon>
        <taxon>Nematoda</taxon>
        <taxon>Chromadorea</taxon>
        <taxon>Rhabditida</taxon>
        <taxon>Spirurina</taxon>
        <taxon>Spiruromorpha</taxon>
        <taxon>Filarioidea</taxon>
        <taxon>Onchocercidae</taxon>
        <taxon>Onchocerca</taxon>
    </lineage>
</organism>
<feature type="compositionally biased region" description="Basic residues" evidence="1">
    <location>
        <begin position="18"/>
        <end position="29"/>
    </location>
</feature>
<proteinExistence type="predicted"/>
<evidence type="ECO:0000256" key="1">
    <source>
        <dbReference type="SAM" id="MobiDB-lite"/>
    </source>
</evidence>